<organism evidence="1 2">
    <name type="scientific">Streptomyces venezuelae</name>
    <dbReference type="NCBI Taxonomy" id="54571"/>
    <lineage>
        <taxon>Bacteria</taxon>
        <taxon>Bacillati</taxon>
        <taxon>Actinomycetota</taxon>
        <taxon>Actinomycetes</taxon>
        <taxon>Kitasatosporales</taxon>
        <taxon>Streptomycetaceae</taxon>
        <taxon>Streptomyces</taxon>
    </lineage>
</organism>
<dbReference type="EMBL" id="CP029191">
    <property type="protein sequence ID" value="QES45241.1"/>
    <property type="molecule type" value="Genomic_DNA"/>
</dbReference>
<evidence type="ECO:0000313" key="2">
    <source>
        <dbReference type="Proteomes" id="UP000324015"/>
    </source>
</evidence>
<name>A0A5P2CVU7_STRVZ</name>
<accession>A0A5P2CVU7</accession>
<dbReference type="AlphaFoldDB" id="A0A5P2CVU7"/>
<dbReference type="Proteomes" id="UP000324015">
    <property type="component" value="Chromosome"/>
</dbReference>
<gene>
    <name evidence="1" type="ORF">DEJ49_33420</name>
</gene>
<reference evidence="1 2" key="1">
    <citation type="submission" date="2018-05" db="EMBL/GenBank/DDBJ databases">
        <title>Streptomyces venezuelae.</title>
        <authorList>
            <person name="Kim W."/>
            <person name="Lee N."/>
            <person name="Cho B.-K."/>
        </authorList>
    </citation>
    <scope>NUCLEOTIDE SEQUENCE [LARGE SCALE GENOMIC DNA]</scope>
    <source>
        <strain evidence="1 2">ATCC 14585</strain>
    </source>
</reference>
<evidence type="ECO:0000313" key="1">
    <source>
        <dbReference type="EMBL" id="QES45241.1"/>
    </source>
</evidence>
<sequence>MIGERVFGVFFQSQCSDGGDLRLEQCLGSAHMREWSADWHAYKWALAERDLYGEPEWLPCSEESDAGWGHKGFGGVATVLVKPIEVGL</sequence>
<proteinExistence type="predicted"/>
<protein>
    <submittedName>
        <fullName evidence="1">Uncharacterized protein</fullName>
    </submittedName>
</protein>